<dbReference type="AlphaFoldDB" id="A0AAD9CQ83"/>
<organism evidence="1 2">
    <name type="scientific">Dissostichus eleginoides</name>
    <name type="common">Patagonian toothfish</name>
    <name type="synonym">Dissostichus amissus</name>
    <dbReference type="NCBI Taxonomy" id="100907"/>
    <lineage>
        <taxon>Eukaryota</taxon>
        <taxon>Metazoa</taxon>
        <taxon>Chordata</taxon>
        <taxon>Craniata</taxon>
        <taxon>Vertebrata</taxon>
        <taxon>Euteleostomi</taxon>
        <taxon>Actinopterygii</taxon>
        <taxon>Neopterygii</taxon>
        <taxon>Teleostei</taxon>
        <taxon>Neoteleostei</taxon>
        <taxon>Acanthomorphata</taxon>
        <taxon>Eupercaria</taxon>
        <taxon>Perciformes</taxon>
        <taxon>Notothenioidei</taxon>
        <taxon>Nototheniidae</taxon>
        <taxon>Dissostichus</taxon>
    </lineage>
</organism>
<reference evidence="1" key="1">
    <citation type="submission" date="2023-04" db="EMBL/GenBank/DDBJ databases">
        <title>Chromosome-level genome of Chaenocephalus aceratus.</title>
        <authorList>
            <person name="Park H."/>
        </authorList>
    </citation>
    <scope>NUCLEOTIDE SEQUENCE</scope>
    <source>
        <strain evidence="1">DE</strain>
        <tissue evidence="1">Muscle</tissue>
    </source>
</reference>
<evidence type="ECO:0000313" key="1">
    <source>
        <dbReference type="EMBL" id="KAK1906174.1"/>
    </source>
</evidence>
<keyword evidence="2" id="KW-1185">Reference proteome</keyword>
<name>A0AAD9CQ83_DISEL</name>
<dbReference type="Proteomes" id="UP001228049">
    <property type="component" value="Unassembled WGS sequence"/>
</dbReference>
<comment type="caution">
    <text evidence="1">The sequence shown here is derived from an EMBL/GenBank/DDBJ whole genome shotgun (WGS) entry which is preliminary data.</text>
</comment>
<accession>A0AAD9CQ83</accession>
<protein>
    <submittedName>
        <fullName evidence="1">NADH dehydrogenase [ubiquinone] iron-sulfur protein 7 mitochondrial</fullName>
    </submittedName>
</protein>
<proteinExistence type="predicted"/>
<gene>
    <name evidence="1" type="ORF">KUDE01_008576</name>
</gene>
<feature type="non-terminal residue" evidence="1">
    <location>
        <position position="1"/>
    </location>
</feature>
<feature type="non-terminal residue" evidence="1">
    <location>
        <position position="81"/>
    </location>
</feature>
<sequence length="81" mass="8796">EHYLANPRNSTNEPGSQISCSIIAARIHQKPTVKNESVSARCDETVNGAGLDGRLLCSAVCGMERFGTERFGIYRRPGEDG</sequence>
<dbReference type="EMBL" id="JASDAP010000001">
    <property type="protein sequence ID" value="KAK1906174.1"/>
    <property type="molecule type" value="Genomic_DNA"/>
</dbReference>
<evidence type="ECO:0000313" key="2">
    <source>
        <dbReference type="Proteomes" id="UP001228049"/>
    </source>
</evidence>